<dbReference type="NCBIfam" id="NF005559">
    <property type="entry name" value="PRK07231.1"/>
    <property type="match status" value="1"/>
</dbReference>
<dbReference type="PROSITE" id="PS00061">
    <property type="entry name" value="ADH_SHORT"/>
    <property type="match status" value="1"/>
</dbReference>
<dbReference type="RefSeq" id="WP_074296235.1">
    <property type="nucleotide sequence ID" value="NZ_FSRU01000001.1"/>
</dbReference>
<dbReference type="OrthoDB" id="9803333at2"/>
<dbReference type="SMART" id="SM00822">
    <property type="entry name" value="PKS_KR"/>
    <property type="match status" value="1"/>
</dbReference>
<keyword evidence="2" id="KW-0560">Oxidoreductase</keyword>
<comment type="similarity">
    <text evidence="1">Belongs to the short-chain dehydrogenases/reductases (SDR) family.</text>
</comment>
<dbReference type="Gene3D" id="3.40.50.720">
    <property type="entry name" value="NAD(P)-binding Rossmann-like Domain"/>
    <property type="match status" value="1"/>
</dbReference>
<dbReference type="InterPro" id="IPR002347">
    <property type="entry name" value="SDR_fam"/>
</dbReference>
<dbReference type="Pfam" id="PF13561">
    <property type="entry name" value="adh_short_C2"/>
    <property type="match status" value="1"/>
</dbReference>
<evidence type="ECO:0000256" key="2">
    <source>
        <dbReference type="ARBA" id="ARBA00023002"/>
    </source>
</evidence>
<proteinExistence type="inferred from homology"/>
<dbReference type="PRINTS" id="PR00081">
    <property type="entry name" value="GDHRDH"/>
</dbReference>
<dbReference type="PANTHER" id="PTHR24321">
    <property type="entry name" value="DEHYDROGENASES, SHORT CHAIN"/>
    <property type="match status" value="1"/>
</dbReference>
<dbReference type="InterPro" id="IPR057326">
    <property type="entry name" value="KR_dom"/>
</dbReference>
<dbReference type="PANTHER" id="PTHR24321:SF15">
    <property type="entry name" value="OXIDOREDUCTASE UCPA"/>
    <property type="match status" value="1"/>
</dbReference>
<accession>A0A1N6J7I5</accession>
<dbReference type="InterPro" id="IPR036291">
    <property type="entry name" value="NAD(P)-bd_dom_sf"/>
</dbReference>
<evidence type="ECO:0000313" key="4">
    <source>
        <dbReference type="EMBL" id="SIO40203.1"/>
    </source>
</evidence>
<evidence type="ECO:0000313" key="5">
    <source>
        <dbReference type="Proteomes" id="UP000185151"/>
    </source>
</evidence>
<name>A0A1N6J7I5_9BURK</name>
<dbReference type="GO" id="GO:0016491">
    <property type="term" value="F:oxidoreductase activity"/>
    <property type="evidence" value="ECO:0007669"/>
    <property type="project" value="UniProtKB-KW"/>
</dbReference>
<dbReference type="EMBL" id="FSRU01000001">
    <property type="protein sequence ID" value="SIO40203.1"/>
    <property type="molecule type" value="Genomic_DNA"/>
</dbReference>
<organism evidence="4 5">
    <name type="scientific">Paraburkholderia phenazinium</name>
    <dbReference type="NCBI Taxonomy" id="60549"/>
    <lineage>
        <taxon>Bacteria</taxon>
        <taxon>Pseudomonadati</taxon>
        <taxon>Pseudomonadota</taxon>
        <taxon>Betaproteobacteria</taxon>
        <taxon>Burkholderiales</taxon>
        <taxon>Burkholderiaceae</taxon>
        <taxon>Paraburkholderia</taxon>
    </lineage>
</organism>
<dbReference type="InterPro" id="IPR020904">
    <property type="entry name" value="Sc_DH/Rdtase_CS"/>
</dbReference>
<reference evidence="4 5" key="1">
    <citation type="submission" date="2016-11" db="EMBL/GenBank/DDBJ databases">
        <authorList>
            <person name="Jaros S."/>
            <person name="Januszkiewicz K."/>
            <person name="Wedrychowicz H."/>
        </authorList>
    </citation>
    <scope>NUCLEOTIDE SEQUENCE [LARGE SCALE GENOMIC DNA]</scope>
    <source>
        <strain evidence="4 5">GAS95</strain>
    </source>
</reference>
<evidence type="ECO:0000259" key="3">
    <source>
        <dbReference type="SMART" id="SM00822"/>
    </source>
</evidence>
<dbReference type="Proteomes" id="UP000185151">
    <property type="component" value="Unassembled WGS sequence"/>
</dbReference>
<feature type="domain" description="Ketoreductase" evidence="3">
    <location>
        <begin position="17"/>
        <end position="193"/>
    </location>
</feature>
<sequence length="260" mass="27148">MTPSLYDNIHSTRHAGKVALVTGGSTGIGLATAKRLAREGATVFITGRRQAELDAAVSEIGHGARAIRGDISSAADLQTIVDKVSAEHDRIDILFANAGGGEFVPLGEITEAQFDKYFGINVKGTLLTVQSALPLMRPGSAIVITGSIASIKGTPAFGVYAATKAALRSFARTWASDLKGRDIRVNVVAPGVVVTPAYKSELKLNDEQIEAYSKEVSATTPLGRVGQADEIAKAVSFLASDDASYITGTELFVDGGLAQI</sequence>
<evidence type="ECO:0000256" key="1">
    <source>
        <dbReference type="ARBA" id="ARBA00006484"/>
    </source>
</evidence>
<gene>
    <name evidence="4" type="ORF">SAMN05444165_2865</name>
</gene>
<dbReference type="CDD" id="cd05233">
    <property type="entry name" value="SDR_c"/>
    <property type="match status" value="1"/>
</dbReference>
<dbReference type="SUPFAM" id="SSF51735">
    <property type="entry name" value="NAD(P)-binding Rossmann-fold domains"/>
    <property type="match status" value="1"/>
</dbReference>
<keyword evidence="5" id="KW-1185">Reference proteome</keyword>
<dbReference type="AlphaFoldDB" id="A0A1N6J7I5"/>
<protein>
    <submittedName>
        <fullName evidence="4">NAD(P)-dependent dehydrogenase, short-chain alcohol dehydrogenase family</fullName>
    </submittedName>
</protein>
<dbReference type="FunFam" id="3.40.50.720:FF:000084">
    <property type="entry name" value="Short-chain dehydrogenase reductase"/>
    <property type="match status" value="1"/>
</dbReference>